<gene>
    <name evidence="2" type="ORF">SFRICE_005533</name>
</gene>
<dbReference type="EMBL" id="ODYU01004142">
    <property type="protein sequence ID" value="SOQ43701.1"/>
    <property type="molecule type" value="Genomic_DNA"/>
</dbReference>
<reference evidence="2" key="1">
    <citation type="submission" date="2016-07" db="EMBL/GenBank/DDBJ databases">
        <authorList>
            <person name="Bretaudeau A."/>
        </authorList>
    </citation>
    <scope>NUCLEOTIDE SEQUENCE</scope>
    <source>
        <strain evidence="2">Rice</strain>
        <tissue evidence="2">Whole body</tissue>
    </source>
</reference>
<name>A0A2H1VS72_SPOFR</name>
<proteinExistence type="predicted"/>
<feature type="region of interest" description="Disordered" evidence="1">
    <location>
        <begin position="236"/>
        <end position="290"/>
    </location>
</feature>
<organism evidence="2">
    <name type="scientific">Spodoptera frugiperda</name>
    <name type="common">Fall armyworm</name>
    <dbReference type="NCBI Taxonomy" id="7108"/>
    <lineage>
        <taxon>Eukaryota</taxon>
        <taxon>Metazoa</taxon>
        <taxon>Ecdysozoa</taxon>
        <taxon>Arthropoda</taxon>
        <taxon>Hexapoda</taxon>
        <taxon>Insecta</taxon>
        <taxon>Pterygota</taxon>
        <taxon>Neoptera</taxon>
        <taxon>Endopterygota</taxon>
        <taxon>Lepidoptera</taxon>
        <taxon>Glossata</taxon>
        <taxon>Ditrysia</taxon>
        <taxon>Noctuoidea</taxon>
        <taxon>Noctuidae</taxon>
        <taxon>Amphipyrinae</taxon>
        <taxon>Spodoptera</taxon>
    </lineage>
</organism>
<sequence>MIQNMRIGGGASQYPPPQHRRAAIAILLAATQKKIKKPENVKTKVIPVECAAKEFSLIFCRRFRGTICRSNLSRRNNKNNIPEKIPQIAIRHHRDDAQNRHAEDLTGCRGSGSKSSSRNKDDNSRIRFCIEYKSRYMNNNLSEVLIKKVWMNEILLVSTSMTWVAIDRVDKKEHLKTYKMFLGQNFSSFHYLQLGYDWSLYIDCLVLQVVTSATVGSSTESRVVLSENNCRKNSVEKEDWRDAGGGAPVRSRHAMGSNISQHSAKGLKGRRARSSGDLCNGDTKSQTESSVCGSVVGDVMGWNRSLPNHLDGNRHLADYSRVNNNYGEFGTYNRCHPKGGRGLRYRVSKSVWYRRSDMFSAHDSQERRKSMKMEDNADTTSEIIFAEKLYFSMYRIKDKYTNARTDLHGFAFVEKVSGSVRFIEKKIQEKIKRKAGKIIGGETEFAEFASAI</sequence>
<protein>
    <submittedName>
        <fullName evidence="2">SFRICE_005533</fullName>
    </submittedName>
</protein>
<feature type="region of interest" description="Disordered" evidence="1">
    <location>
        <begin position="100"/>
        <end position="121"/>
    </location>
</feature>
<dbReference type="AlphaFoldDB" id="A0A2H1VS72"/>
<evidence type="ECO:0000313" key="2">
    <source>
        <dbReference type="EMBL" id="SOQ43701.1"/>
    </source>
</evidence>
<accession>A0A2H1VS72</accession>
<evidence type="ECO:0000256" key="1">
    <source>
        <dbReference type="SAM" id="MobiDB-lite"/>
    </source>
</evidence>